<keyword evidence="4" id="KW-0511">Multifunctional enzyme</keyword>
<dbReference type="InterPro" id="IPR051419">
    <property type="entry name" value="Lys/N-term_MeTrsfase_sf"/>
</dbReference>
<dbReference type="PhylomeDB" id="A7T6Q3"/>
<reference evidence="5 6" key="1">
    <citation type="journal article" date="2007" name="Science">
        <title>Sea anemone genome reveals ancestral eumetazoan gene repertoire and genomic organization.</title>
        <authorList>
            <person name="Putnam N.H."/>
            <person name="Srivastava M."/>
            <person name="Hellsten U."/>
            <person name="Dirks B."/>
            <person name="Chapman J."/>
            <person name="Salamov A."/>
            <person name="Terry A."/>
            <person name="Shapiro H."/>
            <person name="Lindquist E."/>
            <person name="Kapitonov V.V."/>
            <person name="Jurka J."/>
            <person name="Genikhovich G."/>
            <person name="Grigoriev I.V."/>
            <person name="Lucas S.M."/>
            <person name="Steele R.E."/>
            <person name="Finnerty J.R."/>
            <person name="Technau U."/>
            <person name="Martindale M.Q."/>
            <person name="Rokhsar D.S."/>
        </authorList>
    </citation>
    <scope>NUCLEOTIDE SEQUENCE [LARGE SCALE GENOMIC DNA]</scope>
    <source>
        <strain evidence="6">CH2 X CH6</strain>
    </source>
</reference>
<dbReference type="Proteomes" id="UP000001593">
    <property type="component" value="Unassembled WGS sequence"/>
</dbReference>
<dbReference type="EMBL" id="DS471665">
    <property type="protein sequence ID" value="EDO28352.1"/>
    <property type="molecule type" value="Genomic_DNA"/>
</dbReference>
<protein>
    <submittedName>
        <fullName evidence="5">Uncharacterized protein</fullName>
    </submittedName>
</protein>
<dbReference type="eggNOG" id="KOG2352">
    <property type="taxonomic scope" value="Eukaryota"/>
</dbReference>
<keyword evidence="2" id="KW-0489">Methyltransferase</keyword>
<accession>A7T6Q3</accession>
<evidence type="ECO:0000256" key="4">
    <source>
        <dbReference type="ARBA" id="ARBA00023268"/>
    </source>
</evidence>
<dbReference type="HOGENOM" id="CLU_010025_1_0_1"/>
<dbReference type="GO" id="GO:0032259">
    <property type="term" value="P:methylation"/>
    <property type="evidence" value="ECO:0007669"/>
    <property type="project" value="UniProtKB-KW"/>
</dbReference>
<keyword evidence="6" id="KW-1185">Reference proteome</keyword>
<dbReference type="InterPro" id="IPR029063">
    <property type="entry name" value="SAM-dependent_MTases_sf"/>
</dbReference>
<dbReference type="PANTHER" id="PTHR12176:SF78">
    <property type="entry name" value="EEF1A LYSINE AND N-TERMINAL METHYLTRANSFERASE"/>
    <property type="match status" value="1"/>
</dbReference>
<evidence type="ECO:0000313" key="5">
    <source>
        <dbReference type="EMBL" id="EDO28352.1"/>
    </source>
</evidence>
<dbReference type="Pfam" id="PF01564">
    <property type="entry name" value="Spermine_synth"/>
    <property type="match status" value="1"/>
</dbReference>
<dbReference type="GO" id="GO:0008168">
    <property type="term" value="F:methyltransferase activity"/>
    <property type="evidence" value="ECO:0007669"/>
    <property type="project" value="UniProtKB-KW"/>
</dbReference>
<keyword evidence="3" id="KW-0808">Transferase</keyword>
<sequence>MTSKLVPQKSNNLFGTEQWNKLMKEVSRPYEWHSEYEILCDLMHKYVKLNDRLLRLACGDSKLGENLYDVGYRNIISVDSSEKVIKKMRKRNDSGKRDMEYTRMDVTDPEFSLWLGQQSPFKVLELCIDDSDTIQRVQAIGKMKEAIVVKQRYALIRDMIALKFHPGENFTFDFWSTDPQMKEPRFSLTVVDSEQHRNQNGIFAIFIVPQGGDIGIRKTVHEGSSSLSGDYIVEDITIGEDTFRRLVFLINPHGIQSEAKLFTAKDGKKKAGHIDFSFLTHSHHKAMVAGLALVDKLLEKEKKKQALIVGLGGGGLAMFIYQFFSQVAIDAVELDEAVVSVAKTQFGCIEDKRLAIHVKDGLKFIEESHIKVPRPQYHAIMFDIDSKDVTVGMSAPSKDFVTPALLTRVKELLHNEGGQLKDIITRFRKLDPLIHHILLSLA</sequence>
<dbReference type="Gene3D" id="3.40.50.150">
    <property type="entry name" value="Vaccinia Virus protein VP39"/>
    <property type="match status" value="2"/>
</dbReference>
<dbReference type="PANTHER" id="PTHR12176">
    <property type="entry name" value="SAM-DEPENDENT METHYLTRANSFERASE SUPERFAMILY PROTEIN"/>
    <property type="match status" value="1"/>
</dbReference>
<organism evidence="5 6">
    <name type="scientific">Nematostella vectensis</name>
    <name type="common">Starlet sea anemone</name>
    <dbReference type="NCBI Taxonomy" id="45351"/>
    <lineage>
        <taxon>Eukaryota</taxon>
        <taxon>Metazoa</taxon>
        <taxon>Cnidaria</taxon>
        <taxon>Anthozoa</taxon>
        <taxon>Hexacorallia</taxon>
        <taxon>Actiniaria</taxon>
        <taxon>Edwardsiidae</taxon>
        <taxon>Nematostella</taxon>
    </lineage>
</organism>
<evidence type="ECO:0000256" key="1">
    <source>
        <dbReference type="ARBA" id="ARBA00008361"/>
    </source>
</evidence>
<comment type="similarity">
    <text evidence="1">Belongs to the methyltransferase superfamily.</text>
</comment>
<dbReference type="OMA" id="CHACETW"/>
<gene>
    <name evidence="5" type="ORF">NEMVEDRAFT_v1g223098</name>
</gene>
<evidence type="ECO:0000256" key="3">
    <source>
        <dbReference type="ARBA" id="ARBA00022679"/>
    </source>
</evidence>
<dbReference type="InParanoid" id="A7T6Q3"/>
<dbReference type="STRING" id="45351.A7T6Q3"/>
<name>A7T6Q3_NEMVE</name>
<dbReference type="SUPFAM" id="SSF53335">
    <property type="entry name" value="S-adenosyl-L-methionine-dependent methyltransferases"/>
    <property type="match status" value="2"/>
</dbReference>
<proteinExistence type="inferred from homology"/>
<evidence type="ECO:0000313" key="6">
    <source>
        <dbReference type="Proteomes" id="UP000001593"/>
    </source>
</evidence>
<dbReference type="AlphaFoldDB" id="A7T6Q3"/>
<evidence type="ECO:0000256" key="2">
    <source>
        <dbReference type="ARBA" id="ARBA00022603"/>
    </source>
</evidence>